<protein>
    <submittedName>
        <fullName evidence="1">Transposase</fullName>
    </submittedName>
</protein>
<sequence>MARKKNQAYTEEFRLETICRSQQEGNTAASVAKELGISP</sequence>
<dbReference type="AlphaFoldDB" id="A0A5P1RDT2"/>
<keyword evidence="2" id="KW-1185">Reference proteome</keyword>
<reference evidence="1 2" key="1">
    <citation type="journal article" date="2019" name="Biochem. Eng. J.">
        <title>Metabolic engineering of the marine bacteria Neptunomonas concharum for the production of acetoin and meso-2,3-butanediol from acetate.</title>
        <authorList>
            <person name="Li W."/>
            <person name="Pu N."/>
            <person name="Liu C.-X."/>
            <person name="Yuan Q.-P."/>
            <person name="Li Z.-J."/>
        </authorList>
    </citation>
    <scope>NUCLEOTIDE SEQUENCE [LARGE SCALE GENOMIC DNA]</scope>
    <source>
        <strain evidence="1 2">JCM17730</strain>
    </source>
</reference>
<evidence type="ECO:0000313" key="2">
    <source>
        <dbReference type="Proteomes" id="UP000324760"/>
    </source>
</evidence>
<dbReference type="Pfam" id="PF01527">
    <property type="entry name" value="HTH_Tnp_1"/>
    <property type="match status" value="1"/>
</dbReference>
<evidence type="ECO:0000313" key="1">
    <source>
        <dbReference type="EMBL" id="QEQ97416.1"/>
    </source>
</evidence>
<dbReference type="GO" id="GO:0004803">
    <property type="term" value="F:transposase activity"/>
    <property type="evidence" value="ECO:0007669"/>
    <property type="project" value="InterPro"/>
</dbReference>
<dbReference type="RefSeq" id="WP_138986942.1">
    <property type="nucleotide sequence ID" value="NZ_CP043869.1"/>
</dbReference>
<dbReference type="Proteomes" id="UP000324760">
    <property type="component" value="Chromosome"/>
</dbReference>
<dbReference type="OrthoDB" id="9810995at2"/>
<name>A0A5P1RDT2_9GAMM</name>
<proteinExistence type="predicted"/>
<gene>
    <name evidence="1" type="ORF">F0U83_12210</name>
</gene>
<dbReference type="GO" id="GO:0006313">
    <property type="term" value="P:DNA transposition"/>
    <property type="evidence" value="ECO:0007669"/>
    <property type="project" value="InterPro"/>
</dbReference>
<dbReference type="EMBL" id="CP043869">
    <property type="protein sequence ID" value="QEQ97416.1"/>
    <property type="molecule type" value="Genomic_DNA"/>
</dbReference>
<organism evidence="1 2">
    <name type="scientific">Neptunomonas concharum</name>
    <dbReference type="NCBI Taxonomy" id="1031538"/>
    <lineage>
        <taxon>Bacteria</taxon>
        <taxon>Pseudomonadati</taxon>
        <taxon>Pseudomonadota</taxon>
        <taxon>Gammaproteobacteria</taxon>
        <taxon>Oceanospirillales</taxon>
        <taxon>Oceanospirillaceae</taxon>
        <taxon>Neptunomonas</taxon>
    </lineage>
</organism>
<dbReference type="KEGG" id="ncu:F0U83_12210"/>
<dbReference type="GO" id="GO:0003677">
    <property type="term" value="F:DNA binding"/>
    <property type="evidence" value="ECO:0007669"/>
    <property type="project" value="InterPro"/>
</dbReference>
<accession>A0A5P1RDT2</accession>
<dbReference type="InterPro" id="IPR002514">
    <property type="entry name" value="Transposase_8"/>
</dbReference>